<dbReference type="PANTHER" id="PTHR34300">
    <property type="entry name" value="QUEUOSINE PRECURSOR TRANSPORTER-RELATED"/>
    <property type="match status" value="1"/>
</dbReference>
<feature type="transmembrane region" description="Helical" evidence="1">
    <location>
        <begin position="29"/>
        <end position="44"/>
    </location>
</feature>
<dbReference type="HAMAP" id="MF_02088">
    <property type="entry name" value="Q_prec_transport"/>
    <property type="match status" value="1"/>
</dbReference>
<feature type="transmembrane region" description="Helical" evidence="1">
    <location>
        <begin position="192"/>
        <end position="217"/>
    </location>
</feature>
<dbReference type="RefSeq" id="WP_035396950.1">
    <property type="nucleotide sequence ID" value="NZ_FMYN01000001.1"/>
</dbReference>
<dbReference type="Proteomes" id="UP000053797">
    <property type="component" value="Unassembled WGS sequence"/>
</dbReference>
<evidence type="ECO:0000313" key="3">
    <source>
        <dbReference type="EMBL" id="MEI4461206.1"/>
    </source>
</evidence>
<feature type="transmembrane region" description="Helical" evidence="1">
    <location>
        <begin position="6"/>
        <end position="24"/>
    </location>
</feature>
<feature type="transmembrane region" description="Helical" evidence="1">
    <location>
        <begin position="84"/>
        <end position="106"/>
    </location>
</feature>
<dbReference type="GeneID" id="90836995"/>
<keyword evidence="1" id="KW-0813">Transport</keyword>
<reference evidence="3 5" key="2">
    <citation type="submission" date="2023-12" db="EMBL/GenBank/DDBJ databases">
        <authorList>
            <person name="Easwaran N."/>
            <person name="Lazarus H.P.S."/>
        </authorList>
    </citation>
    <scope>NUCLEOTIDE SEQUENCE [LARGE SCALE GENOMIC DNA]</scope>
    <source>
        <strain evidence="3 5">VIT-2023</strain>
    </source>
</reference>
<dbReference type="NCBIfam" id="TIGR00697">
    <property type="entry name" value="queuosine precursor transporter"/>
    <property type="match status" value="1"/>
</dbReference>
<dbReference type="Proteomes" id="UP001387110">
    <property type="component" value="Unassembled WGS sequence"/>
</dbReference>
<keyword evidence="1" id="KW-1133">Transmembrane helix</keyword>
<dbReference type="InterPro" id="IPR003744">
    <property type="entry name" value="YhhQ"/>
</dbReference>
<evidence type="ECO:0000256" key="1">
    <source>
        <dbReference type="HAMAP-Rule" id="MF_02088"/>
    </source>
</evidence>
<organism evidence="2 4">
    <name type="scientific">Exiguobacterium indicum</name>
    <dbReference type="NCBI Taxonomy" id="296995"/>
    <lineage>
        <taxon>Bacteria</taxon>
        <taxon>Bacillati</taxon>
        <taxon>Bacillota</taxon>
        <taxon>Bacilli</taxon>
        <taxon>Bacillales</taxon>
        <taxon>Bacillales Family XII. Incertae Sedis</taxon>
        <taxon>Exiguobacterium</taxon>
    </lineage>
</organism>
<evidence type="ECO:0000313" key="2">
    <source>
        <dbReference type="EMBL" id="KSU50771.1"/>
    </source>
</evidence>
<dbReference type="Pfam" id="PF02592">
    <property type="entry name" value="Vut_1"/>
    <property type="match status" value="1"/>
</dbReference>
<comment type="similarity">
    <text evidence="1">Belongs to the vitamin uptake transporter (VUT/ECF) (TC 2.A.88) family. Q precursor transporter subfamily.</text>
</comment>
<sequence>MNEWLWIPSIFLTMGLLIFSYYLFGKTGLLMWIAIATIIANIQVTQTVDIFGFVFTLGNVVYGSCYLATDILNEKYGKQVARKGVYMGFFSLITTTVLMQFSLLYTPLSDKAALETSDSLHLLFGLLPWIAVGSLAAYLVSQLFDVFIYSKIRQKTGERKLWLRTTGSTVLSQLLDTLTFCAIAFHDMPFSIWWQIFITTYLAKFVVAWFATPFMYLAKRIHPTKQSTDAAA</sequence>
<dbReference type="GO" id="GO:0022857">
    <property type="term" value="F:transmembrane transporter activity"/>
    <property type="evidence" value="ECO:0007669"/>
    <property type="project" value="UniProtKB-UniRule"/>
</dbReference>
<reference evidence="2 4" key="1">
    <citation type="journal article" date="2015" name="Int. J. Syst. Evol. Microbiol.">
        <title>Exiguobacterium enclense sp. nov., isolated from sediment.</title>
        <authorList>
            <person name="Dastager S.G."/>
            <person name="Mawlankar R."/>
            <person name="Sonalkar V.V."/>
            <person name="Thorat M.N."/>
            <person name="Mual P."/>
            <person name="Verma A."/>
            <person name="Krishnamurthi S."/>
            <person name="Tang S.K."/>
            <person name="Li W.J."/>
        </authorList>
    </citation>
    <scope>NUCLEOTIDE SEQUENCE [LARGE SCALE GENOMIC DNA]</scope>
    <source>
        <strain evidence="2 4">NIO-1109</strain>
    </source>
</reference>
<dbReference type="EMBL" id="JBAWKY010000001">
    <property type="protein sequence ID" value="MEI4461206.1"/>
    <property type="molecule type" value="Genomic_DNA"/>
</dbReference>
<accession>A0A0V8GKF3</accession>
<dbReference type="GO" id="GO:0005886">
    <property type="term" value="C:plasma membrane"/>
    <property type="evidence" value="ECO:0007669"/>
    <property type="project" value="UniProtKB-SubCell"/>
</dbReference>
<keyword evidence="1" id="KW-0472">Membrane</keyword>
<comment type="subcellular location">
    <subcellularLocation>
        <location evidence="1">Cell membrane</location>
        <topology evidence="1">Multi-pass membrane protein</topology>
    </subcellularLocation>
</comment>
<dbReference type="EMBL" id="LNQL01000001">
    <property type="protein sequence ID" value="KSU50771.1"/>
    <property type="molecule type" value="Genomic_DNA"/>
</dbReference>
<dbReference type="PANTHER" id="PTHR34300:SF2">
    <property type="entry name" value="QUEUOSINE PRECURSOR TRANSPORTER-RELATED"/>
    <property type="match status" value="1"/>
</dbReference>
<evidence type="ECO:0000313" key="4">
    <source>
        <dbReference type="Proteomes" id="UP000053797"/>
    </source>
</evidence>
<name>A0A0V8GKF3_9BACL</name>
<protein>
    <recommendedName>
        <fullName evidence="1">Probable queuosine precursor transporter</fullName>
        <shortName evidence="1">Q precursor transporter</shortName>
    </recommendedName>
</protein>
<dbReference type="AlphaFoldDB" id="A0A0V8GKF3"/>
<feature type="transmembrane region" description="Helical" evidence="1">
    <location>
        <begin position="161"/>
        <end position="186"/>
    </location>
</feature>
<feature type="transmembrane region" description="Helical" evidence="1">
    <location>
        <begin position="50"/>
        <end position="72"/>
    </location>
</feature>
<gene>
    <name evidence="2" type="ORF">AS033_05160</name>
    <name evidence="3" type="ORF">SZL87_02080</name>
</gene>
<proteinExistence type="inferred from homology"/>
<dbReference type="OrthoDB" id="9805479at2"/>
<comment type="caution">
    <text evidence="2">The sequence shown here is derived from an EMBL/GenBank/DDBJ whole genome shotgun (WGS) entry which is preliminary data.</text>
</comment>
<comment type="function">
    <text evidence="1">Involved in the import of queuosine (Q) precursors, required for Q precursor salvage.</text>
</comment>
<keyword evidence="1" id="KW-0812">Transmembrane</keyword>
<feature type="transmembrane region" description="Helical" evidence="1">
    <location>
        <begin position="126"/>
        <end position="149"/>
    </location>
</feature>
<keyword evidence="5" id="KW-1185">Reference proteome</keyword>
<keyword evidence="1" id="KW-1003">Cell membrane</keyword>
<evidence type="ECO:0000313" key="5">
    <source>
        <dbReference type="Proteomes" id="UP001387110"/>
    </source>
</evidence>